<protein>
    <submittedName>
        <fullName evidence="8">Fur family peroxide stress response transcriptional regulator</fullName>
    </submittedName>
</protein>
<proteinExistence type="inferred from homology"/>
<dbReference type="GO" id="GO:0003700">
    <property type="term" value="F:DNA-binding transcription factor activity"/>
    <property type="evidence" value="ECO:0007669"/>
    <property type="project" value="InterPro"/>
</dbReference>
<dbReference type="Gene3D" id="3.30.1490.190">
    <property type="match status" value="1"/>
</dbReference>
<dbReference type="InterPro" id="IPR002481">
    <property type="entry name" value="FUR"/>
</dbReference>
<dbReference type="GO" id="GO:0008270">
    <property type="term" value="F:zinc ion binding"/>
    <property type="evidence" value="ECO:0007669"/>
    <property type="project" value="TreeGrafter"/>
</dbReference>
<feature type="binding site" evidence="7">
    <location>
        <position position="95"/>
    </location>
    <ligand>
        <name>Zn(2+)</name>
        <dbReference type="ChEBI" id="CHEBI:29105"/>
    </ligand>
</feature>
<keyword evidence="9" id="KW-1185">Reference proteome</keyword>
<comment type="similarity">
    <text evidence="1">Belongs to the Fur family.</text>
</comment>
<dbReference type="InterPro" id="IPR043135">
    <property type="entry name" value="Fur_C"/>
</dbReference>
<feature type="binding site" evidence="7">
    <location>
        <position position="92"/>
    </location>
    <ligand>
        <name>Zn(2+)</name>
        <dbReference type="ChEBI" id="CHEBI:29105"/>
    </ligand>
</feature>
<sequence length="139" mass="16315">MNQEAYDRLVSCGVRLSMQRLAIMNYLLTHHTHPTVEDVYQGICKEIRTLSRTTVYNTLRLFAEHNAAQMITIDDHRVCYDGDIRPHVHFFCRKCGHVYDLFDEVPPRMEQPKNIDGHAIDEMQLYYKGVCKHCKTNDN</sequence>
<feature type="binding site" evidence="7">
    <location>
        <position position="131"/>
    </location>
    <ligand>
        <name>Zn(2+)</name>
        <dbReference type="ChEBI" id="CHEBI:29105"/>
    </ligand>
</feature>
<dbReference type="InterPro" id="IPR036388">
    <property type="entry name" value="WH-like_DNA-bd_sf"/>
</dbReference>
<dbReference type="GO" id="GO:0000976">
    <property type="term" value="F:transcription cis-regulatory region binding"/>
    <property type="evidence" value="ECO:0007669"/>
    <property type="project" value="TreeGrafter"/>
</dbReference>
<dbReference type="RefSeq" id="WP_116615699.1">
    <property type="nucleotide sequence ID" value="NZ_CAMQYP010000032.1"/>
</dbReference>
<keyword evidence="7" id="KW-0479">Metal-binding</keyword>
<keyword evidence="5" id="KW-0238">DNA-binding</keyword>
<keyword evidence="2" id="KW-0678">Repressor</keyword>
<comment type="cofactor">
    <cofactor evidence="7">
        <name>Zn(2+)</name>
        <dbReference type="ChEBI" id="CHEBI:29105"/>
    </cofactor>
    <text evidence="7">Binds 1 zinc ion per subunit.</text>
</comment>
<keyword evidence="6" id="KW-0804">Transcription</keyword>
<evidence type="ECO:0000256" key="3">
    <source>
        <dbReference type="ARBA" id="ARBA00022833"/>
    </source>
</evidence>
<dbReference type="GO" id="GO:0045892">
    <property type="term" value="P:negative regulation of DNA-templated transcription"/>
    <property type="evidence" value="ECO:0007669"/>
    <property type="project" value="TreeGrafter"/>
</dbReference>
<evidence type="ECO:0000256" key="2">
    <source>
        <dbReference type="ARBA" id="ARBA00022491"/>
    </source>
</evidence>
<dbReference type="EMBL" id="QENY01000002">
    <property type="protein sequence ID" value="PVX58611.1"/>
    <property type="molecule type" value="Genomic_DNA"/>
</dbReference>
<dbReference type="GO" id="GO:1900376">
    <property type="term" value="P:regulation of secondary metabolite biosynthetic process"/>
    <property type="evidence" value="ECO:0007669"/>
    <property type="project" value="TreeGrafter"/>
</dbReference>
<gene>
    <name evidence="8" type="ORF">C7379_102130</name>
</gene>
<dbReference type="Pfam" id="PF01475">
    <property type="entry name" value="FUR"/>
    <property type="match status" value="1"/>
</dbReference>
<comment type="caution">
    <text evidence="8">The sequence shown here is derived from an EMBL/GenBank/DDBJ whole genome shotgun (WGS) entry which is preliminary data.</text>
</comment>
<dbReference type="Gene3D" id="1.10.10.10">
    <property type="entry name" value="Winged helix-like DNA-binding domain superfamily/Winged helix DNA-binding domain"/>
    <property type="match status" value="1"/>
</dbReference>
<evidence type="ECO:0000256" key="7">
    <source>
        <dbReference type="PIRSR" id="PIRSR602481-1"/>
    </source>
</evidence>
<reference evidence="8 9" key="1">
    <citation type="submission" date="2018-05" db="EMBL/GenBank/DDBJ databases">
        <title>Genomic Encyclopedia of Type Strains, Phase IV (KMG-IV): sequencing the most valuable type-strain genomes for metagenomic binning, comparative biology and taxonomic classification.</title>
        <authorList>
            <person name="Goeker M."/>
        </authorList>
    </citation>
    <scope>NUCLEOTIDE SEQUENCE [LARGE SCALE GENOMIC DNA]</scope>
    <source>
        <strain evidence="8 9">DSM 100333</strain>
    </source>
</reference>
<organism evidence="8 9">
    <name type="scientific">Hallella colorans</name>
    <dbReference type="NCBI Taxonomy" id="1703337"/>
    <lineage>
        <taxon>Bacteria</taxon>
        <taxon>Pseudomonadati</taxon>
        <taxon>Bacteroidota</taxon>
        <taxon>Bacteroidia</taxon>
        <taxon>Bacteroidales</taxon>
        <taxon>Prevotellaceae</taxon>
        <taxon>Hallella</taxon>
    </lineage>
</organism>
<dbReference type="InterPro" id="IPR036390">
    <property type="entry name" value="WH_DNA-bd_sf"/>
</dbReference>
<evidence type="ECO:0000313" key="8">
    <source>
        <dbReference type="EMBL" id="PVX58611.1"/>
    </source>
</evidence>
<evidence type="ECO:0000256" key="4">
    <source>
        <dbReference type="ARBA" id="ARBA00023015"/>
    </source>
</evidence>
<dbReference type="PANTHER" id="PTHR33202">
    <property type="entry name" value="ZINC UPTAKE REGULATION PROTEIN"/>
    <property type="match status" value="1"/>
</dbReference>
<evidence type="ECO:0000313" key="9">
    <source>
        <dbReference type="Proteomes" id="UP000245870"/>
    </source>
</evidence>
<dbReference type="OrthoDB" id="594893at2"/>
<dbReference type="Proteomes" id="UP000245870">
    <property type="component" value="Unassembled WGS sequence"/>
</dbReference>
<dbReference type="PANTHER" id="PTHR33202:SF8">
    <property type="entry name" value="PEROXIDE-RESPONSIVE REPRESSOR PERR"/>
    <property type="match status" value="1"/>
</dbReference>
<evidence type="ECO:0000256" key="6">
    <source>
        <dbReference type="ARBA" id="ARBA00023163"/>
    </source>
</evidence>
<evidence type="ECO:0000256" key="1">
    <source>
        <dbReference type="ARBA" id="ARBA00007957"/>
    </source>
</evidence>
<dbReference type="CDD" id="cd07153">
    <property type="entry name" value="Fur_like"/>
    <property type="match status" value="1"/>
</dbReference>
<keyword evidence="3 7" id="KW-0862">Zinc</keyword>
<feature type="binding site" evidence="7">
    <location>
        <position position="134"/>
    </location>
    <ligand>
        <name>Zn(2+)</name>
        <dbReference type="ChEBI" id="CHEBI:29105"/>
    </ligand>
</feature>
<evidence type="ECO:0000256" key="5">
    <source>
        <dbReference type="ARBA" id="ARBA00023125"/>
    </source>
</evidence>
<name>A0A2U0ULV6_9BACT</name>
<dbReference type="AlphaFoldDB" id="A0A2U0ULV6"/>
<accession>A0A2U0ULV6</accession>
<dbReference type="SUPFAM" id="SSF46785">
    <property type="entry name" value="Winged helix' DNA-binding domain"/>
    <property type="match status" value="1"/>
</dbReference>
<keyword evidence="4" id="KW-0805">Transcription regulation</keyword>